<evidence type="ECO:0000313" key="2">
    <source>
        <dbReference type="Proteomes" id="UP001234297"/>
    </source>
</evidence>
<gene>
    <name evidence="1" type="ORF">MRB53_000720</name>
</gene>
<comment type="caution">
    <text evidence="1">The sequence shown here is derived from an EMBL/GenBank/DDBJ whole genome shotgun (WGS) entry which is preliminary data.</text>
</comment>
<reference evidence="1 2" key="1">
    <citation type="journal article" date="2022" name="Hortic Res">
        <title>A haplotype resolved chromosomal level avocado genome allows analysis of novel avocado genes.</title>
        <authorList>
            <person name="Nath O."/>
            <person name="Fletcher S.J."/>
            <person name="Hayward A."/>
            <person name="Shaw L.M."/>
            <person name="Masouleh A.K."/>
            <person name="Furtado A."/>
            <person name="Henry R.J."/>
            <person name="Mitter N."/>
        </authorList>
    </citation>
    <scope>NUCLEOTIDE SEQUENCE [LARGE SCALE GENOMIC DNA]</scope>
    <source>
        <strain evidence="2">cv. Hass</strain>
    </source>
</reference>
<dbReference type="Proteomes" id="UP001234297">
    <property type="component" value="Chromosome 1"/>
</dbReference>
<sequence length="93" mass="10705">MLRLVKPLTSGADICNHFRRDCKYVVGNTVVGEEFTCTSVEFRHVLEEMVGIYGKPDASDLFPILARFDIQSLVRRMKRLVLWVHRVLDAIIV</sequence>
<accession>A0ACC2MPL9</accession>
<name>A0ACC2MPL9_PERAE</name>
<protein>
    <submittedName>
        <fullName evidence="1">Uncharacterized protein</fullName>
    </submittedName>
</protein>
<proteinExistence type="predicted"/>
<keyword evidence="2" id="KW-1185">Reference proteome</keyword>
<evidence type="ECO:0000313" key="1">
    <source>
        <dbReference type="EMBL" id="KAJ8647697.1"/>
    </source>
</evidence>
<dbReference type="EMBL" id="CM056809">
    <property type="protein sequence ID" value="KAJ8647697.1"/>
    <property type="molecule type" value="Genomic_DNA"/>
</dbReference>
<organism evidence="1 2">
    <name type="scientific">Persea americana</name>
    <name type="common">Avocado</name>
    <dbReference type="NCBI Taxonomy" id="3435"/>
    <lineage>
        <taxon>Eukaryota</taxon>
        <taxon>Viridiplantae</taxon>
        <taxon>Streptophyta</taxon>
        <taxon>Embryophyta</taxon>
        <taxon>Tracheophyta</taxon>
        <taxon>Spermatophyta</taxon>
        <taxon>Magnoliopsida</taxon>
        <taxon>Magnoliidae</taxon>
        <taxon>Laurales</taxon>
        <taxon>Lauraceae</taxon>
        <taxon>Persea</taxon>
    </lineage>
</organism>